<evidence type="ECO:0000259" key="2">
    <source>
        <dbReference type="Pfam" id="PF16335"/>
    </source>
</evidence>
<sequence>MFAHAWGTIALLASCLVSTSGAVTYSPVKPPSYPLAVRSPYLSAWIPGNLVASLPNSNAQFWAGNNLVWSVIARVDGIAYNLFGVASPNDNTESATVTAATYTSTHSTFTVTAGSREFILDFFSPVSPKNYVRQSLPFSYLTVTVTAGDSAAVQIYSDIDSSWTGQTSDSSWSYSTSAETGLFQIEANGAATYSQNSNGQALWGSAVYATRPSDSSSLSIQSGPRVSVRDRFIINGTLSGNHADWTSGGVVGFAHDLGTTASKSAVTFAIGHVREESINFLGAAQTGYYRASYESTASAVVHFLDDYASAYRESTDFDGLIDSAGTSSYGSNYSDILALSVRQVYGGIELTIPNDSLDTSDVKAFIKEISSDGNINTVDVIYATFPIFYSLSPEYLKLLLLPVFEYQGSDAYTKDYAVHELGANYPNATGHPADGEEMPIEESGNIIILTYAYQKASGNTDLSNTYSAQLKQFAEYLYANGLYPASQLSLNDALGELANQTNLAVKAAVGLASYGALTDQTNYTTTGKEWADKIWTDHLGTDGAGTRFLIQYDTTPWFLVFNHYPDVLFGLKVFPDEAYNATADFYPTVRGTAGVPLDGAINWGQTNWQSFVAATVTGDARNLFISDLHSYLANGLNTAPWSDRYWVEASNGYSAGQSYSFRARPTLGSHFALAALSGADIWSS</sequence>
<evidence type="ECO:0000259" key="3">
    <source>
        <dbReference type="Pfam" id="PF17168"/>
    </source>
</evidence>
<dbReference type="Pfam" id="PF16335">
    <property type="entry name" value="GtaA_6_Hairpin"/>
    <property type="match status" value="1"/>
</dbReference>
<feature type="domain" description="Glutaminase A N-terminal" evidence="3">
    <location>
        <begin position="105"/>
        <end position="322"/>
    </location>
</feature>
<dbReference type="PANTHER" id="PTHR31987:SF14">
    <property type="entry name" value="PUTATIVE (AFU_ORTHOLOGUE AFUA_6G09910)-RELATED"/>
    <property type="match status" value="1"/>
</dbReference>
<feature type="chain" id="PRO_5040848039" description="Glutaminase" evidence="1">
    <location>
        <begin position="22"/>
        <end position="684"/>
    </location>
</feature>
<name>A0A9W9FPQ6_9EURO</name>
<reference evidence="4" key="1">
    <citation type="submission" date="2022-11" db="EMBL/GenBank/DDBJ databases">
        <authorList>
            <person name="Petersen C."/>
        </authorList>
    </citation>
    <scope>NUCLEOTIDE SEQUENCE</scope>
    <source>
        <strain evidence="4">IBT 30761</strain>
    </source>
</reference>
<comment type="caution">
    <text evidence="4">The sequence shown here is derived from an EMBL/GenBank/DDBJ whole genome shotgun (WGS) entry which is preliminary data.</text>
</comment>
<dbReference type="Proteomes" id="UP001149074">
    <property type="component" value="Unassembled WGS sequence"/>
</dbReference>
<keyword evidence="5" id="KW-1185">Reference proteome</keyword>
<organism evidence="4 5">
    <name type="scientific">Penicillium argentinense</name>
    <dbReference type="NCBI Taxonomy" id="1131581"/>
    <lineage>
        <taxon>Eukaryota</taxon>
        <taxon>Fungi</taxon>
        <taxon>Dikarya</taxon>
        <taxon>Ascomycota</taxon>
        <taxon>Pezizomycotina</taxon>
        <taxon>Eurotiomycetes</taxon>
        <taxon>Eurotiomycetidae</taxon>
        <taxon>Eurotiales</taxon>
        <taxon>Aspergillaceae</taxon>
        <taxon>Penicillium</taxon>
    </lineage>
</organism>
<evidence type="ECO:0000313" key="4">
    <source>
        <dbReference type="EMBL" id="KAJ5104181.1"/>
    </source>
</evidence>
<dbReference type="InterPro" id="IPR032514">
    <property type="entry name" value="GtaA_central"/>
</dbReference>
<dbReference type="AlphaFoldDB" id="A0A9W9FPQ6"/>
<dbReference type="PANTHER" id="PTHR31987">
    <property type="entry name" value="GLUTAMINASE A-RELATED"/>
    <property type="match status" value="1"/>
</dbReference>
<evidence type="ECO:0000256" key="1">
    <source>
        <dbReference type="SAM" id="SignalP"/>
    </source>
</evidence>
<proteinExistence type="predicted"/>
<feature type="domain" description="Glutaminase A central" evidence="2">
    <location>
        <begin position="330"/>
        <end position="673"/>
    </location>
</feature>
<gene>
    <name evidence="4" type="ORF">N7532_004710</name>
</gene>
<evidence type="ECO:0008006" key="6">
    <source>
        <dbReference type="Google" id="ProtNLM"/>
    </source>
</evidence>
<accession>A0A9W9FPQ6</accession>
<dbReference type="InterPro" id="IPR052743">
    <property type="entry name" value="Glutaminase_GtaA"/>
</dbReference>
<evidence type="ECO:0000313" key="5">
    <source>
        <dbReference type="Proteomes" id="UP001149074"/>
    </source>
</evidence>
<protein>
    <recommendedName>
        <fullName evidence="6">Glutaminase</fullName>
    </recommendedName>
</protein>
<dbReference type="GeneID" id="81356183"/>
<dbReference type="EMBL" id="JAPQKI010000004">
    <property type="protein sequence ID" value="KAJ5104181.1"/>
    <property type="molecule type" value="Genomic_DNA"/>
</dbReference>
<keyword evidence="1" id="KW-0732">Signal</keyword>
<feature type="signal peptide" evidence="1">
    <location>
        <begin position="1"/>
        <end position="21"/>
    </location>
</feature>
<dbReference type="Pfam" id="PF17168">
    <property type="entry name" value="DUF5127"/>
    <property type="match status" value="1"/>
</dbReference>
<dbReference type="RefSeq" id="XP_056477561.1">
    <property type="nucleotide sequence ID" value="XM_056617204.1"/>
</dbReference>
<reference evidence="4" key="2">
    <citation type="journal article" date="2023" name="IMA Fungus">
        <title>Comparative genomic study of the Penicillium genus elucidates a diverse pangenome and 15 lateral gene transfer events.</title>
        <authorList>
            <person name="Petersen C."/>
            <person name="Sorensen T."/>
            <person name="Nielsen M.R."/>
            <person name="Sondergaard T.E."/>
            <person name="Sorensen J.L."/>
            <person name="Fitzpatrick D.A."/>
            <person name="Frisvad J.C."/>
            <person name="Nielsen K.L."/>
        </authorList>
    </citation>
    <scope>NUCLEOTIDE SEQUENCE</scope>
    <source>
        <strain evidence="4">IBT 30761</strain>
    </source>
</reference>
<dbReference type="InterPro" id="IPR033433">
    <property type="entry name" value="GtaA_N"/>
</dbReference>
<dbReference type="OrthoDB" id="3918848at2759"/>